<dbReference type="EMBL" id="LTDM01000047">
    <property type="protein sequence ID" value="OLS02024.1"/>
    <property type="molecule type" value="Genomic_DNA"/>
</dbReference>
<gene>
    <name evidence="1" type="ORF">TICRE_20160</name>
</gene>
<protein>
    <submittedName>
        <fullName evidence="1">Sporulation lipoprotein YhcN/YlaJ</fullName>
    </submittedName>
</protein>
<dbReference type="Proteomes" id="UP000186112">
    <property type="component" value="Unassembled WGS sequence"/>
</dbReference>
<keyword evidence="2" id="KW-1185">Reference proteome</keyword>
<dbReference type="InterPro" id="IPR019076">
    <property type="entry name" value="Spore_lipoprot_YhcN/YlaJ-like"/>
</dbReference>
<reference evidence="1 2" key="1">
    <citation type="submission" date="2016-02" db="EMBL/GenBank/DDBJ databases">
        <title>Genome sequence of Tissierella creatinophila DSM 6911.</title>
        <authorList>
            <person name="Poehlein A."/>
            <person name="Daniel R."/>
        </authorList>
    </citation>
    <scope>NUCLEOTIDE SEQUENCE [LARGE SCALE GENOMIC DNA]</scope>
    <source>
        <strain evidence="1 2">DSM 6911</strain>
    </source>
</reference>
<name>A0A1U7M3Y1_TISCR</name>
<dbReference type="AlphaFoldDB" id="A0A1U7M3Y1"/>
<evidence type="ECO:0000313" key="1">
    <source>
        <dbReference type="EMBL" id="OLS02024.1"/>
    </source>
</evidence>
<comment type="caution">
    <text evidence="1">The sequence shown here is derived from an EMBL/GenBank/DDBJ whole genome shotgun (WGS) entry which is preliminary data.</text>
</comment>
<organism evidence="1 2">
    <name type="scientific">Tissierella creatinophila DSM 6911</name>
    <dbReference type="NCBI Taxonomy" id="1123403"/>
    <lineage>
        <taxon>Bacteria</taxon>
        <taxon>Bacillati</taxon>
        <taxon>Bacillota</taxon>
        <taxon>Tissierellia</taxon>
        <taxon>Tissierellales</taxon>
        <taxon>Tissierellaceae</taxon>
        <taxon>Tissierella</taxon>
    </lineage>
</organism>
<evidence type="ECO:0000313" key="2">
    <source>
        <dbReference type="Proteomes" id="UP000186112"/>
    </source>
</evidence>
<dbReference type="RefSeq" id="WP_075727658.1">
    <property type="nucleotide sequence ID" value="NZ_LTDM01000047.1"/>
</dbReference>
<dbReference type="OrthoDB" id="1707676at2"/>
<accession>A0A1U7M3Y1</accession>
<sequence length="148" mass="16592">MKKNILLLLIVSLVLQIGCVDEKKGISKNGKNSSLQVEGVDSEILERSEKISDIVVELFGIDGATTLIFNDTAIVSVIISYDQKLNDDTRETIVNVVKENDNLIKNVKIAEDEKTFNEIENIIGELLNGKPYDDYVLEINKILDRNLK</sequence>
<dbReference type="Pfam" id="PF09580">
    <property type="entry name" value="Spore_YhcN_YlaJ"/>
    <property type="match status" value="1"/>
</dbReference>
<keyword evidence="1" id="KW-0449">Lipoprotein</keyword>
<proteinExistence type="predicted"/>